<dbReference type="Gene3D" id="2.30.30.240">
    <property type="entry name" value="PRC-barrel domain"/>
    <property type="match status" value="1"/>
</dbReference>
<keyword evidence="3 5" id="KW-0698">rRNA processing</keyword>
<evidence type="ECO:0000256" key="2">
    <source>
        <dbReference type="ARBA" id="ARBA00022517"/>
    </source>
</evidence>
<dbReference type="InterPro" id="IPR009000">
    <property type="entry name" value="Transl_B-barrel_sf"/>
</dbReference>
<dbReference type="Gene3D" id="2.40.30.60">
    <property type="entry name" value="RimM"/>
    <property type="match status" value="1"/>
</dbReference>
<reference evidence="9" key="1">
    <citation type="submission" date="2018-12" db="EMBL/GenBank/DDBJ databases">
        <title>Tengunoibacter tsumagoiensis gen. nov., sp. nov., Dictyobacter kobayashii sp. nov., D. alpinus sp. nov., and D. joshuensis sp. nov. and description of Dictyobacteraceae fam. nov. within the order Ktedonobacterales isolated from Tengu-no-mugimeshi.</title>
        <authorList>
            <person name="Wang C.M."/>
            <person name="Zheng Y."/>
            <person name="Sakai Y."/>
            <person name="Toyoda A."/>
            <person name="Minakuchi Y."/>
            <person name="Abe K."/>
            <person name="Yokota A."/>
            <person name="Yabe S."/>
        </authorList>
    </citation>
    <scope>NUCLEOTIDE SEQUENCE [LARGE SCALE GENOMIC DNA]</scope>
    <source>
        <strain evidence="9">Uno16</strain>
    </source>
</reference>
<comment type="caution">
    <text evidence="8">The sequence shown here is derived from an EMBL/GenBank/DDBJ whole genome shotgun (WGS) entry which is preliminary data.</text>
</comment>
<dbReference type="InterPro" id="IPR011961">
    <property type="entry name" value="RimM"/>
</dbReference>
<accession>A0A402BA02</accession>
<dbReference type="InterPro" id="IPR036976">
    <property type="entry name" value="RimM_N_sf"/>
</dbReference>
<keyword evidence="2 5" id="KW-0690">Ribosome biogenesis</keyword>
<comment type="similarity">
    <text evidence="5">Belongs to the RimM family.</text>
</comment>
<feature type="domain" description="RimM N-terminal" evidence="6">
    <location>
        <begin position="10"/>
        <end position="88"/>
    </location>
</feature>
<evidence type="ECO:0000256" key="1">
    <source>
        <dbReference type="ARBA" id="ARBA00022490"/>
    </source>
</evidence>
<proteinExistence type="inferred from homology"/>
<dbReference type="OrthoDB" id="9810331at2"/>
<keyword evidence="4 5" id="KW-0143">Chaperone</keyword>
<comment type="function">
    <text evidence="5">An accessory protein needed during the final step in the assembly of 30S ribosomal subunit, possibly for assembly of the head region. Essential for efficient processing of 16S rRNA. May be needed both before and after RbfA during the maturation of 16S rRNA. It has affinity for free ribosomal 30S subunits but not for 70S ribosomes.</text>
</comment>
<dbReference type="InterPro" id="IPR056792">
    <property type="entry name" value="PRC_RimM"/>
</dbReference>
<dbReference type="NCBIfam" id="TIGR02273">
    <property type="entry name" value="16S_RimM"/>
    <property type="match status" value="1"/>
</dbReference>
<protein>
    <recommendedName>
        <fullName evidence="5">Ribosome maturation factor RimM</fullName>
    </recommendedName>
</protein>
<evidence type="ECO:0000256" key="4">
    <source>
        <dbReference type="ARBA" id="ARBA00023186"/>
    </source>
</evidence>
<evidence type="ECO:0000259" key="7">
    <source>
        <dbReference type="Pfam" id="PF24986"/>
    </source>
</evidence>
<evidence type="ECO:0000259" key="6">
    <source>
        <dbReference type="Pfam" id="PF01782"/>
    </source>
</evidence>
<dbReference type="PANTHER" id="PTHR33692:SF1">
    <property type="entry name" value="RIBOSOME MATURATION FACTOR RIMM"/>
    <property type="match status" value="1"/>
</dbReference>
<dbReference type="SUPFAM" id="SSF50346">
    <property type="entry name" value="PRC-barrel domain"/>
    <property type="match status" value="1"/>
</dbReference>
<evidence type="ECO:0000256" key="3">
    <source>
        <dbReference type="ARBA" id="ARBA00022552"/>
    </source>
</evidence>
<keyword evidence="1 5" id="KW-0963">Cytoplasm</keyword>
<feature type="domain" description="Ribosome maturation factor RimM PRC barrel" evidence="7">
    <location>
        <begin position="102"/>
        <end position="167"/>
    </location>
</feature>
<name>A0A402BA02_9CHLR</name>
<dbReference type="EMBL" id="BIFT01000001">
    <property type="protein sequence ID" value="GCE28221.1"/>
    <property type="molecule type" value="Genomic_DNA"/>
</dbReference>
<evidence type="ECO:0000313" key="9">
    <source>
        <dbReference type="Proteomes" id="UP000287171"/>
    </source>
</evidence>
<gene>
    <name evidence="5 8" type="primary">rimM</name>
    <name evidence="8" type="ORF">KDA_37050</name>
</gene>
<sequence length="185" mass="20887">MKNTTEWATIANIVAPFGIRGEVRVFSLSDVPDRFFKLKAVYLAPDHTRYEIEGVRPHKGDQLLIKFKSIDEPNAAEKLRGRAIMVPLDELAKLPPDSYYQHDILGLQVLRMDGQEVGTITDIWATGGNDVYVLKGPQGQQFLIPAIKEVIKQIDLIRRVMYIDPMRGLLDDDAVVDDPNQADEE</sequence>
<dbReference type="InterPro" id="IPR002676">
    <property type="entry name" value="RimM_N"/>
</dbReference>
<dbReference type="GO" id="GO:0005840">
    <property type="term" value="C:ribosome"/>
    <property type="evidence" value="ECO:0007669"/>
    <property type="project" value="InterPro"/>
</dbReference>
<dbReference type="Pfam" id="PF01782">
    <property type="entry name" value="RimM"/>
    <property type="match status" value="1"/>
</dbReference>
<dbReference type="GO" id="GO:0005737">
    <property type="term" value="C:cytoplasm"/>
    <property type="evidence" value="ECO:0007669"/>
    <property type="project" value="UniProtKB-SubCell"/>
</dbReference>
<dbReference type="SUPFAM" id="SSF50447">
    <property type="entry name" value="Translation proteins"/>
    <property type="match status" value="1"/>
</dbReference>
<dbReference type="PANTHER" id="PTHR33692">
    <property type="entry name" value="RIBOSOME MATURATION FACTOR RIMM"/>
    <property type="match status" value="1"/>
</dbReference>
<dbReference type="GO" id="GO:0043022">
    <property type="term" value="F:ribosome binding"/>
    <property type="evidence" value="ECO:0007669"/>
    <property type="project" value="InterPro"/>
</dbReference>
<dbReference type="Pfam" id="PF24986">
    <property type="entry name" value="PRC_RimM"/>
    <property type="match status" value="1"/>
</dbReference>
<evidence type="ECO:0000313" key="8">
    <source>
        <dbReference type="EMBL" id="GCE28221.1"/>
    </source>
</evidence>
<dbReference type="GO" id="GO:0042274">
    <property type="term" value="P:ribosomal small subunit biogenesis"/>
    <property type="evidence" value="ECO:0007669"/>
    <property type="project" value="UniProtKB-UniRule"/>
</dbReference>
<dbReference type="GO" id="GO:0006364">
    <property type="term" value="P:rRNA processing"/>
    <property type="evidence" value="ECO:0007669"/>
    <property type="project" value="UniProtKB-UniRule"/>
</dbReference>
<evidence type="ECO:0000256" key="5">
    <source>
        <dbReference type="HAMAP-Rule" id="MF_00014"/>
    </source>
</evidence>
<comment type="subcellular location">
    <subcellularLocation>
        <location evidence="5">Cytoplasm</location>
    </subcellularLocation>
</comment>
<keyword evidence="9" id="KW-1185">Reference proteome</keyword>
<organism evidence="8 9">
    <name type="scientific">Dictyobacter alpinus</name>
    <dbReference type="NCBI Taxonomy" id="2014873"/>
    <lineage>
        <taxon>Bacteria</taxon>
        <taxon>Bacillati</taxon>
        <taxon>Chloroflexota</taxon>
        <taxon>Ktedonobacteria</taxon>
        <taxon>Ktedonobacterales</taxon>
        <taxon>Dictyobacteraceae</taxon>
        <taxon>Dictyobacter</taxon>
    </lineage>
</organism>
<dbReference type="AlphaFoldDB" id="A0A402BA02"/>
<dbReference type="HAMAP" id="MF_00014">
    <property type="entry name" value="Ribosome_mat_RimM"/>
    <property type="match status" value="1"/>
</dbReference>
<dbReference type="Proteomes" id="UP000287171">
    <property type="component" value="Unassembled WGS sequence"/>
</dbReference>
<dbReference type="InterPro" id="IPR011033">
    <property type="entry name" value="PRC_barrel-like_sf"/>
</dbReference>
<comment type="subunit">
    <text evidence="5">Binds ribosomal protein uS19.</text>
</comment>
<dbReference type="RefSeq" id="WP_126628465.1">
    <property type="nucleotide sequence ID" value="NZ_BIFT01000001.1"/>
</dbReference>
<comment type="domain">
    <text evidence="5">The PRC barrel domain binds ribosomal protein uS19.</text>
</comment>